<feature type="region of interest" description="Disordered" evidence="1">
    <location>
        <begin position="220"/>
        <end position="254"/>
    </location>
</feature>
<gene>
    <name evidence="2" type="ORF">SKAU_G00158180</name>
</gene>
<feature type="compositionally biased region" description="Basic and acidic residues" evidence="1">
    <location>
        <begin position="53"/>
        <end position="66"/>
    </location>
</feature>
<name>A0A9Q1FI60_SYNKA</name>
<protein>
    <submittedName>
        <fullName evidence="2">Uncharacterized protein</fullName>
    </submittedName>
</protein>
<reference evidence="2" key="1">
    <citation type="journal article" date="2023" name="Science">
        <title>Genome structures resolve the early diversification of teleost fishes.</title>
        <authorList>
            <person name="Parey E."/>
            <person name="Louis A."/>
            <person name="Montfort J."/>
            <person name="Bouchez O."/>
            <person name="Roques C."/>
            <person name="Iampietro C."/>
            <person name="Lluch J."/>
            <person name="Castinel A."/>
            <person name="Donnadieu C."/>
            <person name="Desvignes T."/>
            <person name="Floi Bucao C."/>
            <person name="Jouanno E."/>
            <person name="Wen M."/>
            <person name="Mejri S."/>
            <person name="Dirks R."/>
            <person name="Jansen H."/>
            <person name="Henkel C."/>
            <person name="Chen W.J."/>
            <person name="Zahm M."/>
            <person name="Cabau C."/>
            <person name="Klopp C."/>
            <person name="Thompson A.W."/>
            <person name="Robinson-Rechavi M."/>
            <person name="Braasch I."/>
            <person name="Lecointre G."/>
            <person name="Bobe J."/>
            <person name="Postlethwait J.H."/>
            <person name="Berthelot C."/>
            <person name="Roest Crollius H."/>
            <person name="Guiguen Y."/>
        </authorList>
    </citation>
    <scope>NUCLEOTIDE SEQUENCE</scope>
    <source>
        <strain evidence="2">WJC10195</strain>
    </source>
</reference>
<feature type="region of interest" description="Disordered" evidence="1">
    <location>
        <begin position="32"/>
        <end position="77"/>
    </location>
</feature>
<comment type="caution">
    <text evidence="2">The sequence shown here is derived from an EMBL/GenBank/DDBJ whole genome shotgun (WGS) entry which is preliminary data.</text>
</comment>
<sequence>MFICINASLTQDSSSPFRYCFQNGCRTTDPHPLNSPKLRRGQKCSPARCTPKHTTEREAVTEERQLDPPGTEPKCTRKWPRRYFEAVPRVGAGPWPGPADSGLMSAAPPPVPVGESARDDQTAPLHGDPPLPAPFKRAAPSRAAGPGDYRSPGWTRRAGRHLWALVGKPTRVLAGSFPAQPPPYPVTCLTSDTEAPLSGFSLDGSFIRFVSWAALANRRHSQCGGGPENPVSGPWGPGGRPTFAQGRVDSHPYH</sequence>
<accession>A0A9Q1FI60</accession>
<proteinExistence type="predicted"/>
<organism evidence="2 3">
    <name type="scientific">Synaphobranchus kaupii</name>
    <name type="common">Kaup's arrowtooth eel</name>
    <dbReference type="NCBI Taxonomy" id="118154"/>
    <lineage>
        <taxon>Eukaryota</taxon>
        <taxon>Metazoa</taxon>
        <taxon>Chordata</taxon>
        <taxon>Craniata</taxon>
        <taxon>Vertebrata</taxon>
        <taxon>Euteleostomi</taxon>
        <taxon>Actinopterygii</taxon>
        <taxon>Neopterygii</taxon>
        <taxon>Teleostei</taxon>
        <taxon>Anguilliformes</taxon>
        <taxon>Synaphobranchidae</taxon>
        <taxon>Synaphobranchus</taxon>
    </lineage>
</organism>
<evidence type="ECO:0000313" key="3">
    <source>
        <dbReference type="Proteomes" id="UP001152622"/>
    </source>
</evidence>
<evidence type="ECO:0000313" key="2">
    <source>
        <dbReference type="EMBL" id="KAJ8359293.1"/>
    </source>
</evidence>
<dbReference type="Proteomes" id="UP001152622">
    <property type="component" value="Chromosome 5"/>
</dbReference>
<feature type="region of interest" description="Disordered" evidence="1">
    <location>
        <begin position="94"/>
        <end position="153"/>
    </location>
</feature>
<keyword evidence="3" id="KW-1185">Reference proteome</keyword>
<dbReference type="AlphaFoldDB" id="A0A9Q1FI60"/>
<evidence type="ECO:0000256" key="1">
    <source>
        <dbReference type="SAM" id="MobiDB-lite"/>
    </source>
</evidence>
<dbReference type="EMBL" id="JAINUF010000005">
    <property type="protein sequence ID" value="KAJ8359293.1"/>
    <property type="molecule type" value="Genomic_DNA"/>
</dbReference>